<protein>
    <recommendedName>
        <fullName evidence="4">BAH domain-containing protein</fullName>
    </recommendedName>
</protein>
<name>A0A4S2MC38_OPIFE</name>
<dbReference type="GO" id="GO:0000122">
    <property type="term" value="P:negative regulation of transcription by RNA polymerase II"/>
    <property type="evidence" value="ECO:0007669"/>
    <property type="project" value="TreeGrafter"/>
</dbReference>
<dbReference type="STRING" id="147828.A0A4S2MC38"/>
<dbReference type="OrthoDB" id="2193595at2759"/>
<dbReference type="GO" id="GO:0003714">
    <property type="term" value="F:transcription corepressor activity"/>
    <property type="evidence" value="ECO:0007669"/>
    <property type="project" value="TreeGrafter"/>
</dbReference>
<dbReference type="InterPro" id="IPR040138">
    <property type="entry name" value="MIER/MTA"/>
</dbReference>
<reference evidence="2 3" key="1">
    <citation type="journal article" date="2019" name="BMC Genomics">
        <title>New insights from Opisthorchis felineus genome: update on genomics of the epidemiologically important liver flukes.</title>
        <authorList>
            <person name="Ershov N.I."/>
            <person name="Mordvinov V.A."/>
            <person name="Prokhortchouk E.B."/>
            <person name="Pakharukova M.Y."/>
            <person name="Gunbin K.V."/>
            <person name="Ustyantsev K."/>
            <person name="Genaev M.A."/>
            <person name="Blinov A.G."/>
            <person name="Mazur A."/>
            <person name="Boulygina E."/>
            <person name="Tsygankova S."/>
            <person name="Khrameeva E."/>
            <person name="Chekanov N."/>
            <person name="Fan G."/>
            <person name="Xiao A."/>
            <person name="Zhang H."/>
            <person name="Xu X."/>
            <person name="Yang H."/>
            <person name="Solovyev V."/>
            <person name="Lee S.M."/>
            <person name="Liu X."/>
            <person name="Afonnikov D.A."/>
            <person name="Skryabin K.G."/>
        </authorList>
    </citation>
    <scope>NUCLEOTIDE SEQUENCE [LARGE SCALE GENOMIC DNA]</scope>
    <source>
        <strain evidence="2">AK-0245</strain>
        <tissue evidence="2">Whole organism</tissue>
    </source>
</reference>
<evidence type="ECO:0000256" key="1">
    <source>
        <dbReference type="SAM" id="SignalP"/>
    </source>
</evidence>
<dbReference type="AlphaFoldDB" id="A0A4S2MC38"/>
<organism evidence="2 3">
    <name type="scientific">Opisthorchis felineus</name>
    <dbReference type="NCBI Taxonomy" id="147828"/>
    <lineage>
        <taxon>Eukaryota</taxon>
        <taxon>Metazoa</taxon>
        <taxon>Spiralia</taxon>
        <taxon>Lophotrochozoa</taxon>
        <taxon>Platyhelminthes</taxon>
        <taxon>Trematoda</taxon>
        <taxon>Digenea</taxon>
        <taxon>Opisthorchiida</taxon>
        <taxon>Opisthorchiata</taxon>
        <taxon>Opisthorchiidae</taxon>
        <taxon>Opisthorchis</taxon>
    </lineage>
</organism>
<keyword evidence="1" id="KW-0732">Signal</keyword>
<dbReference type="EMBL" id="SJOL01004371">
    <property type="protein sequence ID" value="TGZ71707.1"/>
    <property type="molecule type" value="Genomic_DNA"/>
</dbReference>
<keyword evidence="3" id="KW-1185">Reference proteome</keyword>
<sequence length="150" mass="17137">MASLYLLFNSMLVLRFLLNSVSATPPASLVLFLKLHFLCCPLFDLFHLPTLCFPFFPDFVYFESSATAPYQIRRIDELNKTPTGAVEAKVACYFRRRDVSIALINQAEKYSDTKLGRPERINRTGFSRCLYSCHPATQAFLVKWVSPTVL</sequence>
<evidence type="ECO:0008006" key="4">
    <source>
        <dbReference type="Google" id="ProtNLM"/>
    </source>
</evidence>
<accession>A0A4S2MC38</accession>
<dbReference type="PANTHER" id="PTHR10865">
    <property type="entry name" value="METASTASIS-ASSOCIATED PROTEIN AND MESODERM INDUCTION EARLY RESPONSE PROTEIN"/>
    <property type="match status" value="1"/>
</dbReference>
<dbReference type="GO" id="GO:0003713">
    <property type="term" value="F:transcription coactivator activity"/>
    <property type="evidence" value="ECO:0007669"/>
    <property type="project" value="TreeGrafter"/>
</dbReference>
<dbReference type="Gene3D" id="2.30.30.490">
    <property type="match status" value="1"/>
</dbReference>
<proteinExistence type="predicted"/>
<evidence type="ECO:0000313" key="2">
    <source>
        <dbReference type="EMBL" id="TGZ71707.1"/>
    </source>
</evidence>
<dbReference type="GO" id="GO:0016581">
    <property type="term" value="C:NuRD complex"/>
    <property type="evidence" value="ECO:0007669"/>
    <property type="project" value="TreeGrafter"/>
</dbReference>
<evidence type="ECO:0000313" key="3">
    <source>
        <dbReference type="Proteomes" id="UP000308267"/>
    </source>
</evidence>
<dbReference type="InterPro" id="IPR043151">
    <property type="entry name" value="BAH_sf"/>
</dbReference>
<dbReference type="PANTHER" id="PTHR10865:SF29">
    <property type="entry name" value="METASTASIS ASSOCIATED 1-LIKE, ISOFORM D"/>
    <property type="match status" value="1"/>
</dbReference>
<feature type="signal peptide" evidence="1">
    <location>
        <begin position="1"/>
        <end position="23"/>
    </location>
</feature>
<feature type="chain" id="PRO_5020942902" description="BAH domain-containing protein" evidence="1">
    <location>
        <begin position="24"/>
        <end position="150"/>
    </location>
</feature>
<gene>
    <name evidence="2" type="ORF">CRM22_002498</name>
</gene>
<dbReference type="Proteomes" id="UP000308267">
    <property type="component" value="Unassembled WGS sequence"/>
</dbReference>
<comment type="caution">
    <text evidence="2">The sequence shown here is derived from an EMBL/GenBank/DDBJ whole genome shotgun (WGS) entry which is preliminary data.</text>
</comment>
<dbReference type="GO" id="GO:0042826">
    <property type="term" value="F:histone deacetylase binding"/>
    <property type="evidence" value="ECO:0007669"/>
    <property type="project" value="TreeGrafter"/>
</dbReference>